<keyword evidence="4" id="KW-0472">Membrane</keyword>
<gene>
    <name evidence="6" type="ORF">JS533_000490</name>
</gene>
<dbReference type="PROSITE" id="PS50893">
    <property type="entry name" value="ABC_TRANSPORTER_2"/>
    <property type="match status" value="1"/>
</dbReference>
<feature type="transmembrane region" description="Helical" evidence="4">
    <location>
        <begin position="167"/>
        <end position="188"/>
    </location>
</feature>
<dbReference type="Proteomes" id="UP000710815">
    <property type="component" value="Unassembled WGS sequence"/>
</dbReference>
<protein>
    <submittedName>
        <fullName evidence="6">ATP-binding cassette domain-containing protein</fullName>
    </submittedName>
</protein>
<dbReference type="EMBL" id="JAFEJT020000001">
    <property type="protein sequence ID" value="MCH9274773.1"/>
    <property type="molecule type" value="Genomic_DNA"/>
</dbReference>
<keyword evidence="1" id="KW-0547">Nucleotide-binding</keyword>
<evidence type="ECO:0000256" key="2">
    <source>
        <dbReference type="ARBA" id="ARBA00022840"/>
    </source>
</evidence>
<sequence length="622" mass="68288">MTIIDKNYDALLSIVMKRGGGLIAVQSARTACRLGDVFLRIAAINWCFMRLSITPIVIPPVPLCMFIVGDVILQLAAALLDVSVATTGKRFDDRCADDALRAVFEADPGRRAGQGLADRLADYRFDVAYIGSVGRNVAYVFDFAAFGCSAIVYVAGLAWLLTGIVVASPALGIVTAFVAVMLLVWAAVTMMTPDEGDSKVFDDILRTERQRRYYIFDIVHRYPVHAVIDSFHAGDFIKRRYRELNDRGLRENLIYMNGIASGQRRFLIRQIVLFVVLIGSLAVASVIDAGVLYRFPLFVGIGAQAMASGVQAMNAHRQIRRVSPHLGNVVSMLTADPGRGKSDAGRSDRPGAGGNHSHDKTYMTGASIESTMTVDFEGVWFSYDGSDAYALRDVTLHMDDGITAIVGLNGAGKSTMLGLMSGVLQPTKGRVLVNGVDTRDLDFDRYMDMVGVLPQEQHLFSGTVRDNVLSGLTGHARCASEPEDMAERLLKDVGASDSLLSRIDRHVESLEPDNMNISGGETRRVALARLLAVPGRRLYLLDEPTSAFDPEAQARFFRRLRSLVRGVSVVVVTHDVESCVHADRILVIEDGRLVEQGRFDDLAVRDGGRFAYLLERQRKNRH</sequence>
<dbReference type="SUPFAM" id="SSF52540">
    <property type="entry name" value="P-loop containing nucleoside triphosphate hydrolases"/>
    <property type="match status" value="1"/>
</dbReference>
<dbReference type="InterPro" id="IPR003593">
    <property type="entry name" value="AAA+_ATPase"/>
</dbReference>
<dbReference type="SMART" id="SM00382">
    <property type="entry name" value="AAA"/>
    <property type="match status" value="1"/>
</dbReference>
<dbReference type="PANTHER" id="PTHR24221">
    <property type="entry name" value="ATP-BINDING CASSETTE SUB-FAMILY B"/>
    <property type="match status" value="1"/>
</dbReference>
<evidence type="ECO:0000259" key="5">
    <source>
        <dbReference type="PROSITE" id="PS50893"/>
    </source>
</evidence>
<keyword evidence="4" id="KW-1133">Transmembrane helix</keyword>
<dbReference type="InterPro" id="IPR027417">
    <property type="entry name" value="P-loop_NTPase"/>
</dbReference>
<organism evidence="6 7">
    <name type="scientific">Bifidobacterium amazonense</name>
    <dbReference type="NCBI Taxonomy" id="2809027"/>
    <lineage>
        <taxon>Bacteria</taxon>
        <taxon>Bacillati</taxon>
        <taxon>Actinomycetota</taxon>
        <taxon>Actinomycetes</taxon>
        <taxon>Bifidobacteriales</taxon>
        <taxon>Bifidobacteriaceae</taxon>
        <taxon>Bifidobacterium</taxon>
    </lineage>
</organism>
<name>A0ABS9VRN4_9BIFI</name>
<feature type="transmembrane region" description="Helical" evidence="4">
    <location>
        <begin position="266"/>
        <end position="287"/>
    </location>
</feature>
<reference evidence="6 7" key="2">
    <citation type="journal article" date="2021" name="Syst. Appl. Microbiol.">
        <title>Phylogenetic classification of ten novel species belonging to the genus Bifidobacterium comprising B. phasiani sp. nov., B. pongonis sp. nov., B. saguinibicoloris sp. nov., B. colobi sp. nov., B. simiiventris sp. nov., B. santillanense sp. nov., B. miconis sp. nov., B. amazonense sp. nov., B. pluvialisilvae sp. nov., and B. miconisargentati sp. nov.</title>
        <authorList>
            <person name="Lugli G.A."/>
            <person name="Calvete-Torre I."/>
            <person name="Alessandri G."/>
            <person name="Milani C."/>
            <person name="Turroni F."/>
            <person name="Laiolo P."/>
            <person name="Ossiprandi M.C."/>
            <person name="Margolles A."/>
            <person name="Ruiz L."/>
            <person name="Ventura M."/>
        </authorList>
    </citation>
    <scope>NUCLEOTIDE SEQUENCE [LARGE SCALE GENOMIC DNA]</scope>
    <source>
        <strain evidence="6 7">MA1</strain>
    </source>
</reference>
<dbReference type="GO" id="GO:0005524">
    <property type="term" value="F:ATP binding"/>
    <property type="evidence" value="ECO:0007669"/>
    <property type="project" value="UniProtKB-KW"/>
</dbReference>
<feature type="region of interest" description="Disordered" evidence="3">
    <location>
        <begin position="334"/>
        <end position="362"/>
    </location>
</feature>
<keyword evidence="4" id="KW-0812">Transmembrane</keyword>
<proteinExistence type="predicted"/>
<dbReference type="InterPro" id="IPR003439">
    <property type="entry name" value="ABC_transporter-like_ATP-bd"/>
</dbReference>
<keyword evidence="2 6" id="KW-0067">ATP-binding</keyword>
<dbReference type="Pfam" id="PF00005">
    <property type="entry name" value="ABC_tran"/>
    <property type="match status" value="1"/>
</dbReference>
<feature type="transmembrane region" description="Helical" evidence="4">
    <location>
        <begin position="139"/>
        <end position="161"/>
    </location>
</feature>
<feature type="transmembrane region" description="Helical" evidence="4">
    <location>
        <begin position="64"/>
        <end position="84"/>
    </location>
</feature>
<comment type="caution">
    <text evidence="6">The sequence shown here is derived from an EMBL/GenBank/DDBJ whole genome shotgun (WGS) entry which is preliminary data.</text>
</comment>
<evidence type="ECO:0000256" key="4">
    <source>
        <dbReference type="SAM" id="Phobius"/>
    </source>
</evidence>
<feature type="compositionally biased region" description="Basic and acidic residues" evidence="3">
    <location>
        <begin position="338"/>
        <end position="349"/>
    </location>
</feature>
<keyword evidence="7" id="KW-1185">Reference proteome</keyword>
<evidence type="ECO:0000313" key="7">
    <source>
        <dbReference type="Proteomes" id="UP000710815"/>
    </source>
</evidence>
<dbReference type="Gene3D" id="3.40.50.300">
    <property type="entry name" value="P-loop containing nucleotide triphosphate hydrolases"/>
    <property type="match status" value="1"/>
</dbReference>
<reference evidence="6 7" key="1">
    <citation type="journal article" date="2021" name="Environ. Microbiol.">
        <title>Genetic insights into the dark matter of the mammalian gut microbiota through targeted genome reconstruction.</title>
        <authorList>
            <person name="Lugli G.A."/>
            <person name="Alessandri G."/>
            <person name="Milani C."/>
            <person name="Viappiani A."/>
            <person name="Fontana F."/>
            <person name="Tarracchini C."/>
            <person name="Mancabelli L."/>
            <person name="Argentini C."/>
            <person name="Ruiz L."/>
            <person name="Margolles A."/>
            <person name="van Sinderen D."/>
            <person name="Turroni F."/>
            <person name="Ventura M."/>
        </authorList>
    </citation>
    <scope>NUCLEOTIDE SEQUENCE [LARGE SCALE GENOMIC DNA]</scope>
    <source>
        <strain evidence="6 7">MA1</strain>
    </source>
</reference>
<feature type="transmembrane region" description="Helical" evidence="4">
    <location>
        <begin position="37"/>
        <end position="58"/>
    </location>
</feature>
<dbReference type="RefSeq" id="WP_241512609.1">
    <property type="nucleotide sequence ID" value="NZ_JAFEJT020000001.1"/>
</dbReference>
<dbReference type="CDD" id="cd03228">
    <property type="entry name" value="ABCC_MRP_Like"/>
    <property type="match status" value="1"/>
</dbReference>
<dbReference type="InterPro" id="IPR039421">
    <property type="entry name" value="Type_1_exporter"/>
</dbReference>
<evidence type="ECO:0000256" key="1">
    <source>
        <dbReference type="ARBA" id="ARBA00022741"/>
    </source>
</evidence>
<accession>A0ABS9VRN4</accession>
<evidence type="ECO:0000313" key="6">
    <source>
        <dbReference type="EMBL" id="MCH9274773.1"/>
    </source>
</evidence>
<evidence type="ECO:0000256" key="3">
    <source>
        <dbReference type="SAM" id="MobiDB-lite"/>
    </source>
</evidence>
<dbReference type="PANTHER" id="PTHR24221:SF654">
    <property type="entry name" value="ATP-BINDING CASSETTE SUB-FAMILY B MEMBER 6"/>
    <property type="match status" value="1"/>
</dbReference>
<feature type="domain" description="ABC transporter" evidence="5">
    <location>
        <begin position="374"/>
        <end position="615"/>
    </location>
</feature>